<dbReference type="InterPro" id="IPR043129">
    <property type="entry name" value="ATPase_NBD"/>
</dbReference>
<evidence type="ECO:0000256" key="6">
    <source>
        <dbReference type="PIRNR" id="PIRNR003101"/>
    </source>
</evidence>
<dbReference type="CDD" id="cd24048">
    <property type="entry name" value="ASKHA_NBD_FtsA"/>
    <property type="match status" value="1"/>
</dbReference>
<dbReference type="GO" id="GO:0043093">
    <property type="term" value="P:FtsZ-dependent cytokinesis"/>
    <property type="evidence" value="ECO:0007669"/>
    <property type="project" value="UniProtKB-UniRule"/>
</dbReference>
<gene>
    <name evidence="5" type="primary">ftsA</name>
    <name evidence="8" type="ORF">A2368_03550</name>
</gene>
<evidence type="ECO:0000256" key="5">
    <source>
        <dbReference type="HAMAP-Rule" id="MF_02033"/>
    </source>
</evidence>
<feature type="domain" description="SHS2" evidence="7">
    <location>
        <begin position="7"/>
        <end position="196"/>
    </location>
</feature>
<keyword evidence="4 5" id="KW-0131">Cell cycle</keyword>
<comment type="subcellular location">
    <subcellularLocation>
        <location evidence="5">Cell membrane</location>
        <topology evidence="5">Peripheral membrane protein</topology>
        <orientation evidence="5">Cytoplasmic side</orientation>
    </subcellularLocation>
    <text evidence="5">Localizes to the Z ring in an FtsZ-dependent manner. Targeted to the membrane through a conserved C-terminal amphipathic helix.</text>
</comment>
<dbReference type="Proteomes" id="UP000176682">
    <property type="component" value="Unassembled WGS sequence"/>
</dbReference>
<sequence>MSKGSIISAIDIGSTKITTIIVSPSIDHERHNVIGVASTPSGGIRKSQVVDIEEAITAIGNSVSSAERMAGLPVNSAYISISGDHIQSQNSKGVVAIGNPEGEIVDDDLNRVIEAARAISLPSSREILHVLPREYTVDSQPGVKDPRGMSGVRLESEVHIVTGASGSIKNIQKCISEVGVDIAGMVFSGLASSHAVLSDTEQELGVVLVDIGGGTTSIAVFIEGALSHSAVLPVGAKNITNDLAIGLRVSLDSAEKIKQYLTDLTRSKPDVDADTKTNKKDDALDLTRLNLKEELKSVSKKTLVDGIIRPRLNEIFTLVGEELKRSGFAGATPAGIVLTGGGSETAEIVNACKRTLQLPTRLGIPQGLSGLVDEIGTPAHSTAVGLILHALSTPQQSSSNLNISRVFKSVGNKDLSSKLINFVKSLLP</sequence>
<protein>
    <recommendedName>
        <fullName evidence="5 6">Cell division protein FtsA</fullName>
    </recommendedName>
</protein>
<dbReference type="SMART" id="SM00842">
    <property type="entry name" value="FtsA"/>
    <property type="match status" value="1"/>
</dbReference>
<evidence type="ECO:0000256" key="2">
    <source>
        <dbReference type="ARBA" id="ARBA00022618"/>
    </source>
</evidence>
<dbReference type="AlphaFoldDB" id="A0A1F5FEN4"/>
<dbReference type="GO" id="GO:0032153">
    <property type="term" value="C:cell division site"/>
    <property type="evidence" value="ECO:0007669"/>
    <property type="project" value="UniProtKB-UniRule"/>
</dbReference>
<evidence type="ECO:0000313" key="8">
    <source>
        <dbReference type="EMBL" id="OGD78073.1"/>
    </source>
</evidence>
<comment type="function">
    <text evidence="5 6">Cell division protein that is involved in the assembly of the Z ring. May serve as a membrane anchor for the Z ring.</text>
</comment>
<accession>A0A1F5FEN4</accession>
<evidence type="ECO:0000313" key="9">
    <source>
        <dbReference type="Proteomes" id="UP000176682"/>
    </source>
</evidence>
<dbReference type="InterPro" id="IPR003494">
    <property type="entry name" value="SHS2_FtsA"/>
</dbReference>
<organism evidence="8 9">
    <name type="scientific">Candidatus Collierbacteria bacterium RIFOXYB1_FULL_49_13</name>
    <dbReference type="NCBI Taxonomy" id="1817728"/>
    <lineage>
        <taxon>Bacteria</taxon>
        <taxon>Candidatus Collieribacteriota</taxon>
    </lineage>
</organism>
<dbReference type="PANTHER" id="PTHR32432:SF4">
    <property type="entry name" value="CELL DIVISION PROTEIN FTSA"/>
    <property type="match status" value="1"/>
</dbReference>
<reference evidence="8 9" key="1">
    <citation type="journal article" date="2016" name="Nat. Commun.">
        <title>Thousands of microbial genomes shed light on interconnected biogeochemical processes in an aquifer system.</title>
        <authorList>
            <person name="Anantharaman K."/>
            <person name="Brown C.T."/>
            <person name="Hug L.A."/>
            <person name="Sharon I."/>
            <person name="Castelle C.J."/>
            <person name="Probst A.J."/>
            <person name="Thomas B.C."/>
            <person name="Singh A."/>
            <person name="Wilkins M.J."/>
            <person name="Karaoz U."/>
            <person name="Brodie E.L."/>
            <person name="Williams K.H."/>
            <person name="Hubbard S.S."/>
            <person name="Banfield J.F."/>
        </authorList>
    </citation>
    <scope>NUCLEOTIDE SEQUENCE [LARGE SCALE GENOMIC DNA]</scope>
</reference>
<dbReference type="NCBIfam" id="TIGR01174">
    <property type="entry name" value="ftsA"/>
    <property type="match status" value="1"/>
</dbReference>
<dbReference type="InterPro" id="IPR050696">
    <property type="entry name" value="FtsA/MreB"/>
</dbReference>
<comment type="caution">
    <text evidence="8">The sequence shown here is derived from an EMBL/GenBank/DDBJ whole genome shotgun (WGS) entry which is preliminary data.</text>
</comment>
<dbReference type="InterPro" id="IPR020823">
    <property type="entry name" value="Cell_div_FtsA"/>
</dbReference>
<dbReference type="EMBL" id="MFAM01000064">
    <property type="protein sequence ID" value="OGD78073.1"/>
    <property type="molecule type" value="Genomic_DNA"/>
</dbReference>
<keyword evidence="3 5" id="KW-0472">Membrane</keyword>
<dbReference type="PANTHER" id="PTHR32432">
    <property type="entry name" value="CELL DIVISION PROTEIN FTSA-RELATED"/>
    <property type="match status" value="1"/>
</dbReference>
<proteinExistence type="inferred from homology"/>
<comment type="subunit">
    <text evidence="5">Self-interacts. Interacts with FtsZ.</text>
</comment>
<dbReference type="PIRSF" id="PIRSF003101">
    <property type="entry name" value="FtsA"/>
    <property type="match status" value="1"/>
</dbReference>
<name>A0A1F5FEN4_9BACT</name>
<dbReference type="GO" id="GO:0009898">
    <property type="term" value="C:cytoplasmic side of plasma membrane"/>
    <property type="evidence" value="ECO:0007669"/>
    <property type="project" value="UniProtKB-UniRule"/>
</dbReference>
<evidence type="ECO:0000259" key="7">
    <source>
        <dbReference type="SMART" id="SM00842"/>
    </source>
</evidence>
<keyword evidence="1 5" id="KW-1003">Cell membrane</keyword>
<dbReference type="Gene3D" id="3.30.420.40">
    <property type="match status" value="2"/>
</dbReference>
<dbReference type="HAMAP" id="MF_02033">
    <property type="entry name" value="FtsA"/>
    <property type="match status" value="1"/>
</dbReference>
<dbReference type="Gene3D" id="3.30.1490.110">
    <property type="match status" value="1"/>
</dbReference>
<keyword evidence="2 5" id="KW-0132">Cell division</keyword>
<comment type="similarity">
    <text evidence="5 6">Belongs to the FtsA/MreB family.</text>
</comment>
<evidence type="ECO:0000256" key="4">
    <source>
        <dbReference type="ARBA" id="ARBA00023306"/>
    </source>
</evidence>
<dbReference type="Pfam" id="PF02491">
    <property type="entry name" value="SHS2_FTSA"/>
    <property type="match status" value="1"/>
</dbReference>
<evidence type="ECO:0000256" key="1">
    <source>
        <dbReference type="ARBA" id="ARBA00022475"/>
    </source>
</evidence>
<dbReference type="Pfam" id="PF14450">
    <property type="entry name" value="FtsA"/>
    <property type="match status" value="1"/>
</dbReference>
<dbReference type="SUPFAM" id="SSF53067">
    <property type="entry name" value="Actin-like ATPase domain"/>
    <property type="match status" value="2"/>
</dbReference>
<evidence type="ECO:0000256" key="3">
    <source>
        <dbReference type="ARBA" id="ARBA00023136"/>
    </source>
</evidence>